<accession>A0AAD2FUB6</accession>
<keyword evidence="3" id="KW-1185">Reference proteome</keyword>
<feature type="compositionally biased region" description="Polar residues" evidence="1">
    <location>
        <begin position="19"/>
        <end position="30"/>
    </location>
</feature>
<reference evidence="2" key="1">
    <citation type="submission" date="2023-08" db="EMBL/GenBank/DDBJ databases">
        <authorList>
            <person name="Audoor S."/>
            <person name="Bilcke G."/>
        </authorList>
    </citation>
    <scope>NUCLEOTIDE SEQUENCE</scope>
</reference>
<name>A0AAD2FUB6_9STRA</name>
<proteinExistence type="predicted"/>
<dbReference type="Proteomes" id="UP001295423">
    <property type="component" value="Unassembled WGS sequence"/>
</dbReference>
<gene>
    <name evidence="2" type="ORF">CYCCA115_LOCUS13515</name>
</gene>
<evidence type="ECO:0000313" key="3">
    <source>
        <dbReference type="Proteomes" id="UP001295423"/>
    </source>
</evidence>
<protein>
    <submittedName>
        <fullName evidence="2">Uncharacterized protein</fullName>
    </submittedName>
</protein>
<evidence type="ECO:0000256" key="1">
    <source>
        <dbReference type="SAM" id="MobiDB-lite"/>
    </source>
</evidence>
<dbReference type="AlphaFoldDB" id="A0AAD2FUB6"/>
<sequence length="149" mass="16264">MSTAQFAIDLSVSDDENDISPSSGLTTFNPSRKPDTTATNVTTNTSQELAGTIRRTSDNTAVSPTPRKKAKPSTSFALIWVCTHGNGRRTGWRKKDLKLVGIYASKAAAEEAKRKVMSEHERAGHGDICVGDTWEDEIDLLIREAPLFV</sequence>
<feature type="region of interest" description="Disordered" evidence="1">
    <location>
        <begin position="15"/>
        <end position="43"/>
    </location>
</feature>
<dbReference type="EMBL" id="CAKOGP040001803">
    <property type="protein sequence ID" value="CAJ1952362.1"/>
    <property type="molecule type" value="Genomic_DNA"/>
</dbReference>
<evidence type="ECO:0000313" key="2">
    <source>
        <dbReference type="EMBL" id="CAJ1952362.1"/>
    </source>
</evidence>
<comment type="caution">
    <text evidence="2">The sequence shown here is derived from an EMBL/GenBank/DDBJ whole genome shotgun (WGS) entry which is preliminary data.</text>
</comment>
<organism evidence="2 3">
    <name type="scientific">Cylindrotheca closterium</name>
    <dbReference type="NCBI Taxonomy" id="2856"/>
    <lineage>
        <taxon>Eukaryota</taxon>
        <taxon>Sar</taxon>
        <taxon>Stramenopiles</taxon>
        <taxon>Ochrophyta</taxon>
        <taxon>Bacillariophyta</taxon>
        <taxon>Bacillariophyceae</taxon>
        <taxon>Bacillariophycidae</taxon>
        <taxon>Bacillariales</taxon>
        <taxon>Bacillariaceae</taxon>
        <taxon>Cylindrotheca</taxon>
    </lineage>
</organism>